<evidence type="ECO:0008006" key="3">
    <source>
        <dbReference type="Google" id="ProtNLM"/>
    </source>
</evidence>
<evidence type="ECO:0000313" key="1">
    <source>
        <dbReference type="EMBL" id="KAG5389445.1"/>
    </source>
</evidence>
<keyword evidence="2" id="KW-1185">Reference proteome</keyword>
<proteinExistence type="predicted"/>
<protein>
    <recommendedName>
        <fullName evidence="3">FBD domain-containing protein</fullName>
    </recommendedName>
</protein>
<name>A0ABQ7LSA8_BRACM</name>
<reference evidence="1 2" key="1">
    <citation type="submission" date="2021-03" db="EMBL/GenBank/DDBJ databases">
        <authorList>
            <person name="King G.J."/>
            <person name="Bancroft I."/>
            <person name="Baten A."/>
            <person name="Bloomfield J."/>
            <person name="Borpatragohain P."/>
            <person name="He Z."/>
            <person name="Irish N."/>
            <person name="Irwin J."/>
            <person name="Liu K."/>
            <person name="Mauleon R.P."/>
            <person name="Moore J."/>
            <person name="Morris R."/>
            <person name="Ostergaard L."/>
            <person name="Wang B."/>
            <person name="Wells R."/>
        </authorList>
    </citation>
    <scope>NUCLEOTIDE SEQUENCE [LARGE SCALE GENOMIC DNA]</scope>
    <source>
        <strain evidence="1">R-o-18</strain>
        <tissue evidence="1">Leaf</tissue>
    </source>
</reference>
<comment type="caution">
    <text evidence="1">The sequence shown here is derived from an EMBL/GenBank/DDBJ whole genome shotgun (WGS) entry which is preliminary data.</text>
</comment>
<dbReference type="EMBL" id="JADBGQ010000007">
    <property type="protein sequence ID" value="KAG5389445.1"/>
    <property type="molecule type" value="Genomic_DNA"/>
</dbReference>
<evidence type="ECO:0000313" key="2">
    <source>
        <dbReference type="Proteomes" id="UP000823674"/>
    </source>
</evidence>
<gene>
    <name evidence="1" type="primary">A08p019700.1_BraROA</name>
    <name evidence="1" type="ORF">IGI04_030986</name>
</gene>
<accession>A0ABQ7LSA8</accession>
<dbReference type="Proteomes" id="UP000823674">
    <property type="component" value="Chromosome A08"/>
</dbReference>
<sequence>MHRLFCYFKNVFNLSFELDLQQPVFYSNHCLRIVLFLSFDVILVCNTFFEKHSEPLISDSQSELTLLCSGFEKDRHVLKMFNIILCLDTILVCNIYFDVDFERLKRVLHVLGKETLIFYLSKYMSCTYDDPGILVSVLSVQDKHVQSQRNVRNKSIDHAYQPEHQNSKEVYFQNFPSLNFTCSLNSFCLIHFPLIQVKWIQGQIIFKREGMMCPSIVYRAKQICMA</sequence>
<organism evidence="1 2">
    <name type="scientific">Brassica rapa subsp. trilocularis</name>
    <dbReference type="NCBI Taxonomy" id="1813537"/>
    <lineage>
        <taxon>Eukaryota</taxon>
        <taxon>Viridiplantae</taxon>
        <taxon>Streptophyta</taxon>
        <taxon>Embryophyta</taxon>
        <taxon>Tracheophyta</taxon>
        <taxon>Spermatophyta</taxon>
        <taxon>Magnoliopsida</taxon>
        <taxon>eudicotyledons</taxon>
        <taxon>Gunneridae</taxon>
        <taxon>Pentapetalae</taxon>
        <taxon>rosids</taxon>
        <taxon>malvids</taxon>
        <taxon>Brassicales</taxon>
        <taxon>Brassicaceae</taxon>
        <taxon>Brassiceae</taxon>
        <taxon>Brassica</taxon>
    </lineage>
</organism>